<sequence>MKKIFILSLVLFVVGSVTGYVLARDRYTDIPDITATSIVEQMQKEGFLVTQSLVLQEDGTIEKKSGNALKDFFLGQRIDAQATLKVDRGVDLTKIAQDDILLTEQTVRVRLPAVETRSVELLGGITLANDQGIIKKIFDNEDGYNEAIILLQEQARSAAEAEEFSRIAKTSSEEQMQRILRLMGITQEIIFVY</sequence>
<evidence type="ECO:0008006" key="3">
    <source>
        <dbReference type="Google" id="ProtNLM"/>
    </source>
</evidence>
<dbReference type="InterPro" id="IPR025324">
    <property type="entry name" value="DUF4230"/>
</dbReference>
<accession>A0A2M6VZT7</accession>
<protein>
    <recommendedName>
        <fullName evidence="3">DUF4230 domain-containing protein</fullName>
    </recommendedName>
</protein>
<evidence type="ECO:0000313" key="2">
    <source>
        <dbReference type="Proteomes" id="UP000229362"/>
    </source>
</evidence>
<dbReference type="Pfam" id="PF14014">
    <property type="entry name" value="DUF4230"/>
    <property type="match status" value="1"/>
</dbReference>
<dbReference type="Proteomes" id="UP000229362">
    <property type="component" value="Unassembled WGS sequence"/>
</dbReference>
<name>A0A2M6VZT7_9BACT</name>
<proteinExistence type="predicted"/>
<dbReference type="EMBL" id="PFBZ01000224">
    <property type="protein sequence ID" value="PIT86061.1"/>
    <property type="molecule type" value="Genomic_DNA"/>
</dbReference>
<evidence type="ECO:0000313" key="1">
    <source>
        <dbReference type="EMBL" id="PIT86061.1"/>
    </source>
</evidence>
<organism evidence="1 2">
    <name type="scientific">Candidatus Magasanikbacteria bacterium CG10_big_fil_rev_8_21_14_0_10_43_6</name>
    <dbReference type="NCBI Taxonomy" id="1974650"/>
    <lineage>
        <taxon>Bacteria</taxon>
        <taxon>Candidatus Magasanikiibacteriota</taxon>
    </lineage>
</organism>
<reference evidence="2" key="1">
    <citation type="submission" date="2017-09" db="EMBL/GenBank/DDBJ databases">
        <title>Depth-based differentiation of microbial function through sediment-hosted aquifers and enrichment of novel symbionts in the deep terrestrial subsurface.</title>
        <authorList>
            <person name="Probst A.J."/>
            <person name="Ladd B."/>
            <person name="Jarett J.K."/>
            <person name="Geller-Mcgrath D.E."/>
            <person name="Sieber C.M.K."/>
            <person name="Emerson J.B."/>
            <person name="Anantharaman K."/>
            <person name="Thomas B.C."/>
            <person name="Malmstrom R."/>
            <person name="Stieglmeier M."/>
            <person name="Klingl A."/>
            <person name="Woyke T."/>
            <person name="Ryan C.M."/>
            <person name="Banfield J.F."/>
        </authorList>
    </citation>
    <scope>NUCLEOTIDE SEQUENCE [LARGE SCALE GENOMIC DNA]</scope>
</reference>
<comment type="caution">
    <text evidence="1">The sequence shown here is derived from an EMBL/GenBank/DDBJ whole genome shotgun (WGS) entry which is preliminary data.</text>
</comment>
<gene>
    <name evidence="1" type="ORF">COU33_05245</name>
</gene>
<dbReference type="AlphaFoldDB" id="A0A2M6VZT7"/>